<dbReference type="InParanoid" id="A0A3N4L3V4"/>
<reference evidence="4 5" key="1">
    <citation type="journal article" date="2018" name="Nat. Ecol. Evol.">
        <title>Pezizomycetes genomes reveal the molecular basis of ectomycorrhizal truffle lifestyle.</title>
        <authorList>
            <person name="Murat C."/>
            <person name="Payen T."/>
            <person name="Noel B."/>
            <person name="Kuo A."/>
            <person name="Morin E."/>
            <person name="Chen J."/>
            <person name="Kohler A."/>
            <person name="Krizsan K."/>
            <person name="Balestrini R."/>
            <person name="Da Silva C."/>
            <person name="Montanini B."/>
            <person name="Hainaut M."/>
            <person name="Levati E."/>
            <person name="Barry K.W."/>
            <person name="Belfiori B."/>
            <person name="Cichocki N."/>
            <person name="Clum A."/>
            <person name="Dockter R.B."/>
            <person name="Fauchery L."/>
            <person name="Guy J."/>
            <person name="Iotti M."/>
            <person name="Le Tacon F."/>
            <person name="Lindquist E.A."/>
            <person name="Lipzen A."/>
            <person name="Malagnac F."/>
            <person name="Mello A."/>
            <person name="Molinier V."/>
            <person name="Miyauchi S."/>
            <person name="Poulain J."/>
            <person name="Riccioni C."/>
            <person name="Rubini A."/>
            <person name="Sitrit Y."/>
            <person name="Splivallo R."/>
            <person name="Traeger S."/>
            <person name="Wang M."/>
            <person name="Zifcakova L."/>
            <person name="Wipf D."/>
            <person name="Zambonelli A."/>
            <person name="Paolocci F."/>
            <person name="Nowrousian M."/>
            <person name="Ottonello S."/>
            <person name="Baldrian P."/>
            <person name="Spatafora J.W."/>
            <person name="Henrissat B."/>
            <person name="Nagy L.G."/>
            <person name="Aury J.M."/>
            <person name="Wincker P."/>
            <person name="Grigoriev I.V."/>
            <person name="Bonfante P."/>
            <person name="Martin F.M."/>
        </authorList>
    </citation>
    <scope>NUCLEOTIDE SEQUENCE [LARGE SCALE GENOMIC DNA]</scope>
    <source>
        <strain evidence="4 5">CCBAS932</strain>
    </source>
</reference>
<dbReference type="AlphaFoldDB" id="A0A3N4L3V4"/>
<proteinExistence type="predicted"/>
<organism evidence="4 5">
    <name type="scientific">Morchella conica CCBAS932</name>
    <dbReference type="NCBI Taxonomy" id="1392247"/>
    <lineage>
        <taxon>Eukaryota</taxon>
        <taxon>Fungi</taxon>
        <taxon>Dikarya</taxon>
        <taxon>Ascomycota</taxon>
        <taxon>Pezizomycotina</taxon>
        <taxon>Pezizomycetes</taxon>
        <taxon>Pezizales</taxon>
        <taxon>Morchellaceae</taxon>
        <taxon>Morchella</taxon>
    </lineage>
</organism>
<evidence type="ECO:0000256" key="3">
    <source>
        <dbReference type="SAM" id="SignalP"/>
    </source>
</evidence>
<feature type="compositionally biased region" description="Low complexity" evidence="1">
    <location>
        <begin position="61"/>
        <end position="74"/>
    </location>
</feature>
<evidence type="ECO:0000313" key="4">
    <source>
        <dbReference type="EMBL" id="RPB16189.1"/>
    </source>
</evidence>
<feature type="signal peptide" evidence="3">
    <location>
        <begin position="1"/>
        <end position="23"/>
    </location>
</feature>
<dbReference type="Proteomes" id="UP000277580">
    <property type="component" value="Unassembled WGS sequence"/>
</dbReference>
<evidence type="ECO:0000313" key="5">
    <source>
        <dbReference type="Proteomes" id="UP000277580"/>
    </source>
</evidence>
<keyword evidence="5" id="KW-1185">Reference proteome</keyword>
<keyword evidence="3" id="KW-0732">Signal</keyword>
<feature type="chain" id="PRO_5018219193" evidence="3">
    <location>
        <begin position="24"/>
        <end position="97"/>
    </location>
</feature>
<keyword evidence="2" id="KW-0472">Membrane</keyword>
<evidence type="ECO:0000256" key="2">
    <source>
        <dbReference type="SAM" id="Phobius"/>
    </source>
</evidence>
<feature type="compositionally biased region" description="Basic and acidic residues" evidence="1">
    <location>
        <begin position="33"/>
        <end position="42"/>
    </location>
</feature>
<protein>
    <submittedName>
        <fullName evidence="4">Uncharacterized protein</fullName>
    </submittedName>
</protein>
<accession>A0A3N4L3V4</accession>
<feature type="region of interest" description="Disordered" evidence="1">
    <location>
        <begin position="33"/>
        <end position="74"/>
    </location>
</feature>
<keyword evidence="2" id="KW-0812">Transmembrane</keyword>
<name>A0A3N4L3V4_9PEZI</name>
<sequence length="97" mass="10205">MHSFTMTTFFLLLVALLATPILGDYVERRGYDQRFGELERRTPTPARRRGGSSSDDDDATATESASASGTPNFAPNNVINLAGAGAAALIAGAVVVF</sequence>
<gene>
    <name evidence="4" type="ORF">P167DRAFT_532663</name>
</gene>
<keyword evidence="2" id="KW-1133">Transmembrane helix</keyword>
<evidence type="ECO:0000256" key="1">
    <source>
        <dbReference type="SAM" id="MobiDB-lite"/>
    </source>
</evidence>
<feature type="transmembrane region" description="Helical" evidence="2">
    <location>
        <begin position="78"/>
        <end position="96"/>
    </location>
</feature>
<dbReference type="EMBL" id="ML119110">
    <property type="protein sequence ID" value="RPB16189.1"/>
    <property type="molecule type" value="Genomic_DNA"/>
</dbReference>